<dbReference type="RefSeq" id="WP_117330612.1">
    <property type="nucleotide sequence ID" value="NZ_QUWK01000008.1"/>
</dbReference>
<reference evidence="6" key="1">
    <citation type="submission" date="2018-08" db="EMBL/GenBank/DDBJ databases">
        <authorList>
            <person name="Grouzdev D.S."/>
            <person name="Krutkina M.S."/>
        </authorList>
    </citation>
    <scope>NUCLEOTIDE SEQUENCE [LARGE SCALE GENOMIC DNA]</scope>
    <source>
        <strain evidence="6">4-11</strain>
    </source>
</reference>
<dbReference type="AlphaFoldDB" id="A0A372MGQ3"/>
<dbReference type="Pfam" id="PF02556">
    <property type="entry name" value="SecB"/>
    <property type="match status" value="1"/>
</dbReference>
<evidence type="ECO:0000256" key="1">
    <source>
        <dbReference type="ARBA" id="ARBA00009990"/>
    </source>
</evidence>
<sequence>MILKEFLSEVNINSVTIPEYCYYFDQTKFESGASLYYQFFVDEKKVSFKQKGGKIDIKIPYFFSASTKEGVKSRKNKEEIFFSLDIIYNLIITLEKEIEIEEDLKKAFIERIAPRILHPYFRQSVAESLQKAGLPQLNLPLFENLSEHLDF</sequence>
<keyword evidence="6" id="KW-1185">Reference proteome</keyword>
<organism evidence="5 6">
    <name type="scientific">Sphaerochaeta halotolerans</name>
    <dbReference type="NCBI Taxonomy" id="2293840"/>
    <lineage>
        <taxon>Bacteria</taxon>
        <taxon>Pseudomonadati</taxon>
        <taxon>Spirochaetota</taxon>
        <taxon>Spirochaetia</taxon>
        <taxon>Spirochaetales</taxon>
        <taxon>Sphaerochaetaceae</taxon>
        <taxon>Sphaerochaeta</taxon>
    </lineage>
</organism>
<keyword evidence="3" id="KW-0653">Protein transport</keyword>
<dbReference type="InterPro" id="IPR003708">
    <property type="entry name" value="SecB"/>
</dbReference>
<proteinExistence type="inferred from homology"/>
<dbReference type="Gene3D" id="3.10.420.10">
    <property type="entry name" value="SecB-like"/>
    <property type="match status" value="1"/>
</dbReference>
<keyword evidence="4" id="KW-0811">Translocation</keyword>
<dbReference type="EMBL" id="QUWK01000008">
    <property type="protein sequence ID" value="RFU94578.1"/>
    <property type="molecule type" value="Genomic_DNA"/>
</dbReference>
<reference evidence="5 6" key="2">
    <citation type="submission" date="2018-09" db="EMBL/GenBank/DDBJ databases">
        <title>Genome of Sphaerochaeta halotolerans strain 4-11.</title>
        <authorList>
            <person name="Nazina T.N."/>
            <person name="Sokolova D.S."/>
        </authorList>
    </citation>
    <scope>NUCLEOTIDE SEQUENCE [LARGE SCALE GENOMIC DNA]</scope>
    <source>
        <strain evidence="5 6">4-11</strain>
    </source>
</reference>
<evidence type="ECO:0000313" key="5">
    <source>
        <dbReference type="EMBL" id="RFU94578.1"/>
    </source>
</evidence>
<name>A0A372MGQ3_9SPIR</name>
<dbReference type="Proteomes" id="UP000264002">
    <property type="component" value="Unassembled WGS sequence"/>
</dbReference>
<dbReference type="GO" id="GO:0051082">
    <property type="term" value="F:unfolded protein binding"/>
    <property type="evidence" value="ECO:0007669"/>
    <property type="project" value="InterPro"/>
</dbReference>
<evidence type="ECO:0008006" key="7">
    <source>
        <dbReference type="Google" id="ProtNLM"/>
    </source>
</evidence>
<dbReference type="SUPFAM" id="SSF54611">
    <property type="entry name" value="SecB-like"/>
    <property type="match status" value="1"/>
</dbReference>
<evidence type="ECO:0000256" key="3">
    <source>
        <dbReference type="ARBA" id="ARBA00022927"/>
    </source>
</evidence>
<gene>
    <name evidence="5" type="ORF">DYP60_08660</name>
</gene>
<dbReference type="GO" id="GO:0051262">
    <property type="term" value="P:protein tetramerization"/>
    <property type="evidence" value="ECO:0007669"/>
    <property type="project" value="InterPro"/>
</dbReference>
<evidence type="ECO:0000256" key="2">
    <source>
        <dbReference type="ARBA" id="ARBA00022448"/>
    </source>
</evidence>
<comment type="similarity">
    <text evidence="1">Belongs to the SecB family.</text>
</comment>
<evidence type="ECO:0000313" key="6">
    <source>
        <dbReference type="Proteomes" id="UP000264002"/>
    </source>
</evidence>
<protein>
    <recommendedName>
        <fullName evidence="7">Preprotein translocase subunit SecB</fullName>
    </recommendedName>
</protein>
<evidence type="ECO:0000256" key="4">
    <source>
        <dbReference type="ARBA" id="ARBA00023010"/>
    </source>
</evidence>
<accession>A0A372MGQ3</accession>
<dbReference type="GO" id="GO:0015031">
    <property type="term" value="P:protein transport"/>
    <property type="evidence" value="ECO:0007669"/>
    <property type="project" value="UniProtKB-KW"/>
</dbReference>
<dbReference type="InterPro" id="IPR035958">
    <property type="entry name" value="SecB-like_sf"/>
</dbReference>
<keyword evidence="2" id="KW-0813">Transport</keyword>
<comment type="caution">
    <text evidence="5">The sequence shown here is derived from an EMBL/GenBank/DDBJ whole genome shotgun (WGS) entry which is preliminary data.</text>
</comment>